<dbReference type="Proteomes" id="UP000305948">
    <property type="component" value="Unassembled WGS sequence"/>
</dbReference>
<sequence length="63" mass="7326">MVINSLRLDTPSSNEFTNSVIEVEFTSRPTRLDGNTTPHETTPSPRCREELRRFDFCGELFDY</sequence>
<reference evidence="1 2" key="1">
    <citation type="journal article" date="2019" name="Nat. Ecol. Evol.">
        <title>Megaphylogeny resolves global patterns of mushroom evolution.</title>
        <authorList>
            <person name="Varga T."/>
            <person name="Krizsan K."/>
            <person name="Foldi C."/>
            <person name="Dima B."/>
            <person name="Sanchez-Garcia M."/>
            <person name="Sanchez-Ramirez S."/>
            <person name="Szollosi G.J."/>
            <person name="Szarkandi J.G."/>
            <person name="Papp V."/>
            <person name="Albert L."/>
            <person name="Andreopoulos W."/>
            <person name="Angelini C."/>
            <person name="Antonin V."/>
            <person name="Barry K.W."/>
            <person name="Bougher N.L."/>
            <person name="Buchanan P."/>
            <person name="Buyck B."/>
            <person name="Bense V."/>
            <person name="Catcheside P."/>
            <person name="Chovatia M."/>
            <person name="Cooper J."/>
            <person name="Damon W."/>
            <person name="Desjardin D."/>
            <person name="Finy P."/>
            <person name="Geml J."/>
            <person name="Haridas S."/>
            <person name="Hughes K."/>
            <person name="Justo A."/>
            <person name="Karasinski D."/>
            <person name="Kautmanova I."/>
            <person name="Kiss B."/>
            <person name="Kocsube S."/>
            <person name="Kotiranta H."/>
            <person name="LaButti K.M."/>
            <person name="Lechner B.E."/>
            <person name="Liimatainen K."/>
            <person name="Lipzen A."/>
            <person name="Lukacs Z."/>
            <person name="Mihaltcheva S."/>
            <person name="Morgado L.N."/>
            <person name="Niskanen T."/>
            <person name="Noordeloos M.E."/>
            <person name="Ohm R.A."/>
            <person name="Ortiz-Santana B."/>
            <person name="Ovrebo C."/>
            <person name="Racz N."/>
            <person name="Riley R."/>
            <person name="Savchenko A."/>
            <person name="Shiryaev A."/>
            <person name="Soop K."/>
            <person name="Spirin V."/>
            <person name="Szebenyi C."/>
            <person name="Tomsovsky M."/>
            <person name="Tulloss R.E."/>
            <person name="Uehling J."/>
            <person name="Grigoriev I.V."/>
            <person name="Vagvolgyi C."/>
            <person name="Papp T."/>
            <person name="Martin F.M."/>
            <person name="Miettinen O."/>
            <person name="Hibbett D.S."/>
            <person name="Nagy L.G."/>
        </authorList>
    </citation>
    <scope>NUCLEOTIDE SEQUENCE [LARGE SCALE GENOMIC DNA]</scope>
    <source>
        <strain evidence="1 2">OMC1185</strain>
    </source>
</reference>
<evidence type="ECO:0000313" key="1">
    <source>
        <dbReference type="EMBL" id="TFK47411.1"/>
    </source>
</evidence>
<protein>
    <submittedName>
        <fullName evidence="1">Uncharacterized protein</fullName>
    </submittedName>
</protein>
<gene>
    <name evidence="1" type="ORF">OE88DRAFT_1666181</name>
</gene>
<evidence type="ECO:0000313" key="2">
    <source>
        <dbReference type="Proteomes" id="UP000305948"/>
    </source>
</evidence>
<proteinExistence type="predicted"/>
<organism evidence="1 2">
    <name type="scientific">Heliocybe sulcata</name>
    <dbReference type="NCBI Taxonomy" id="5364"/>
    <lineage>
        <taxon>Eukaryota</taxon>
        <taxon>Fungi</taxon>
        <taxon>Dikarya</taxon>
        <taxon>Basidiomycota</taxon>
        <taxon>Agaricomycotina</taxon>
        <taxon>Agaricomycetes</taxon>
        <taxon>Gloeophyllales</taxon>
        <taxon>Gloeophyllaceae</taxon>
        <taxon>Heliocybe</taxon>
    </lineage>
</organism>
<accession>A0A5C3N0Z4</accession>
<dbReference type="EMBL" id="ML213524">
    <property type="protein sequence ID" value="TFK47411.1"/>
    <property type="molecule type" value="Genomic_DNA"/>
</dbReference>
<name>A0A5C3N0Z4_9AGAM</name>
<keyword evidence="2" id="KW-1185">Reference proteome</keyword>
<dbReference type="AlphaFoldDB" id="A0A5C3N0Z4"/>
<feature type="non-terminal residue" evidence="1">
    <location>
        <position position="63"/>
    </location>
</feature>